<dbReference type="GO" id="GO:0015774">
    <property type="term" value="P:polysaccharide transport"/>
    <property type="evidence" value="ECO:0007669"/>
    <property type="project" value="InterPro"/>
</dbReference>
<sequence length="562" mass="64871">MIAHLIKASVRKLLIALGLWPSAYYFFIDFFSYFSESKRRLRRKAAARFQNFKQHYFQVLSVKLTKEQPARKALVMNIGSPSVTEMELVLIKGLELGNFKSHVWMVPESWADRYQRLNRNISLSYCDTFPSLKELQEAGEKVNRLKTFEDLLAVECLGARVGRFAASTALRKLRVGMLDIHDIKVRKHLTYALASAIAYAKRFNGLMESLKPDIAIFGHRGYTPHAEAFDICIEKGIPAVTWNVAHKNNTLMFKRYYPSNRDEHHSSLSNESWQRMKQEPWSAKKSEQLLNELKTCYENGEWYSEVGTQVNKKMMKKEQMVQEFSLDPNKKIAVIFSHILWDGTFFWGEDLFRNYEDWLIETVKAAAENKAVNWLIKVHPANMVKDARDGCKGEPSEVTAIKKHIGRLPSHIKVVASHHPMNTFSLFETMDYCVTVRGTIGIEAASFGIPVLTAGTGRYDRKGFTCDSENQADYLYRIKNIHQIKRLSSSEQELAERFGFGVFLKRPLPIKSFSVEFDKSEMADVQTHLHIHNEQDWRQAADLRAFADWIAQSRKEDFLTEL</sequence>
<dbReference type="GO" id="GO:0000271">
    <property type="term" value="P:polysaccharide biosynthetic process"/>
    <property type="evidence" value="ECO:0007669"/>
    <property type="project" value="InterPro"/>
</dbReference>
<keyword evidence="1" id="KW-1133">Transmembrane helix</keyword>
<comment type="caution">
    <text evidence="2">The sequence shown here is derived from an EMBL/GenBank/DDBJ whole genome shotgun (WGS) entry which is preliminary data.</text>
</comment>
<name>A0A2H0LR59_9BACT</name>
<dbReference type="SUPFAM" id="SSF53756">
    <property type="entry name" value="UDP-Glycosyltransferase/glycogen phosphorylase"/>
    <property type="match status" value="1"/>
</dbReference>
<gene>
    <name evidence="2" type="ORF">COV74_03145</name>
</gene>
<accession>A0A2H0LR59</accession>
<protein>
    <recommendedName>
        <fullName evidence="4">Capsule biosynthesis protein</fullName>
    </recommendedName>
</protein>
<evidence type="ECO:0008006" key="4">
    <source>
        <dbReference type="Google" id="ProtNLM"/>
    </source>
</evidence>
<dbReference type="EMBL" id="PCVY01000028">
    <property type="protein sequence ID" value="PIQ86841.1"/>
    <property type="molecule type" value="Genomic_DNA"/>
</dbReference>
<dbReference type="InterPro" id="IPR007833">
    <property type="entry name" value="Capsule_polysaccharide_synth"/>
</dbReference>
<organism evidence="2 3">
    <name type="scientific">Candidatus Abzuiibacterium crystallinum</name>
    <dbReference type="NCBI Taxonomy" id="1974748"/>
    <lineage>
        <taxon>Bacteria</taxon>
        <taxon>Pseudomonadati</taxon>
        <taxon>Candidatus Omnitrophota</taxon>
        <taxon>Candidatus Abzuiibacterium</taxon>
    </lineage>
</organism>
<keyword evidence="1" id="KW-0472">Membrane</keyword>
<evidence type="ECO:0000256" key="1">
    <source>
        <dbReference type="SAM" id="Phobius"/>
    </source>
</evidence>
<evidence type="ECO:0000313" key="3">
    <source>
        <dbReference type="Proteomes" id="UP000230859"/>
    </source>
</evidence>
<dbReference type="AlphaFoldDB" id="A0A2H0LR59"/>
<keyword evidence="1" id="KW-0812">Transmembrane</keyword>
<dbReference type="Pfam" id="PF05159">
    <property type="entry name" value="Capsule_synth"/>
    <property type="match status" value="1"/>
</dbReference>
<evidence type="ECO:0000313" key="2">
    <source>
        <dbReference type="EMBL" id="PIQ86841.1"/>
    </source>
</evidence>
<reference evidence="2 3" key="1">
    <citation type="submission" date="2017-09" db="EMBL/GenBank/DDBJ databases">
        <title>Depth-based differentiation of microbial function through sediment-hosted aquifers and enrichment of novel symbionts in the deep terrestrial subsurface.</title>
        <authorList>
            <person name="Probst A.J."/>
            <person name="Ladd B."/>
            <person name="Jarett J.K."/>
            <person name="Geller-Mcgrath D.E."/>
            <person name="Sieber C.M."/>
            <person name="Emerson J.B."/>
            <person name="Anantharaman K."/>
            <person name="Thomas B.C."/>
            <person name="Malmstrom R."/>
            <person name="Stieglmeier M."/>
            <person name="Klingl A."/>
            <person name="Woyke T."/>
            <person name="Ryan C.M."/>
            <person name="Banfield J.F."/>
        </authorList>
    </citation>
    <scope>NUCLEOTIDE SEQUENCE [LARGE SCALE GENOMIC DNA]</scope>
    <source>
        <strain evidence="2">CG11_big_fil_rev_8_21_14_0_20_45_26</strain>
    </source>
</reference>
<proteinExistence type="predicted"/>
<dbReference type="Proteomes" id="UP000230859">
    <property type="component" value="Unassembled WGS sequence"/>
</dbReference>
<feature type="transmembrane region" description="Helical" evidence="1">
    <location>
        <begin position="13"/>
        <end position="34"/>
    </location>
</feature>